<proteinExistence type="predicted"/>
<comment type="caution">
    <text evidence="1">The sequence shown here is derived from an EMBL/GenBank/DDBJ whole genome shotgun (WGS) entry which is preliminary data.</text>
</comment>
<organism evidence="1 2">
    <name type="scientific">Dryococelus australis</name>
    <dbReference type="NCBI Taxonomy" id="614101"/>
    <lineage>
        <taxon>Eukaryota</taxon>
        <taxon>Metazoa</taxon>
        <taxon>Ecdysozoa</taxon>
        <taxon>Arthropoda</taxon>
        <taxon>Hexapoda</taxon>
        <taxon>Insecta</taxon>
        <taxon>Pterygota</taxon>
        <taxon>Neoptera</taxon>
        <taxon>Polyneoptera</taxon>
        <taxon>Phasmatodea</taxon>
        <taxon>Verophasmatodea</taxon>
        <taxon>Anareolatae</taxon>
        <taxon>Phasmatidae</taxon>
        <taxon>Eurycanthinae</taxon>
        <taxon>Dryococelus</taxon>
    </lineage>
</organism>
<dbReference type="Proteomes" id="UP001159363">
    <property type="component" value="Chromosome 2"/>
</dbReference>
<gene>
    <name evidence="1" type="ORF">PR048_005054</name>
</gene>
<protein>
    <submittedName>
        <fullName evidence="1">Uncharacterized protein</fullName>
    </submittedName>
</protein>
<name>A0ABQ9I751_9NEOP</name>
<reference evidence="1 2" key="1">
    <citation type="submission" date="2023-02" db="EMBL/GenBank/DDBJ databases">
        <title>LHISI_Scaffold_Assembly.</title>
        <authorList>
            <person name="Stuart O.P."/>
            <person name="Cleave R."/>
            <person name="Magrath M.J.L."/>
            <person name="Mikheyev A.S."/>
        </authorList>
    </citation>
    <scope>NUCLEOTIDE SEQUENCE [LARGE SCALE GENOMIC DNA]</scope>
    <source>
        <strain evidence="1">Daus_M_001</strain>
        <tissue evidence="1">Leg muscle</tissue>
    </source>
</reference>
<sequence length="80" mass="9498">MEEQIWSSPVNHFKSAFKRREKSSSNRLQYEDEKLAMLTLIQSMIKVQQRKTCPEDLDKKLFLEELNSDTVTPPNIRELE</sequence>
<dbReference type="EMBL" id="JARBHB010000002">
    <property type="protein sequence ID" value="KAJ8892474.1"/>
    <property type="molecule type" value="Genomic_DNA"/>
</dbReference>
<evidence type="ECO:0000313" key="1">
    <source>
        <dbReference type="EMBL" id="KAJ8892474.1"/>
    </source>
</evidence>
<keyword evidence="2" id="KW-1185">Reference proteome</keyword>
<accession>A0ABQ9I751</accession>
<evidence type="ECO:0000313" key="2">
    <source>
        <dbReference type="Proteomes" id="UP001159363"/>
    </source>
</evidence>